<dbReference type="PANTHER" id="PTHR46409:SF1">
    <property type="entry name" value="HTH PSQ-TYPE DOMAIN-CONTAINING PROTEIN"/>
    <property type="match status" value="1"/>
</dbReference>
<keyword evidence="2" id="KW-1185">Reference proteome</keyword>
<sequence>MAPQPVARVHVETRKHGLMAKKQTPGNPSQVLPAGVFKLYYDIKVHHRLEDGPKHILMQLRVMRSQPKKVQTAVTFYVRTGAWFAHSECVLLSLMANQSLGRPPATSLQTLGQLAAGQVHEPEFTCSLSGDQIQEILVKPYEVSEFSIHTRARKSVGSSKPPNTWTLVLSQETSSPRGFASACSAQDHHQDLQRLSKDYYIIGKNKIP</sequence>
<name>A0A8J4YNX2_CHIOP</name>
<dbReference type="AlphaFoldDB" id="A0A8J4YNX2"/>
<comment type="caution">
    <text evidence="1">The sequence shown here is derived from an EMBL/GenBank/DDBJ whole genome shotgun (WGS) entry which is preliminary data.</text>
</comment>
<dbReference type="PANTHER" id="PTHR46409">
    <property type="entry name" value="HTH PSQ-TYPE DOMAIN-CONTAINING PROTEIN"/>
    <property type="match status" value="1"/>
</dbReference>
<organism evidence="1 2">
    <name type="scientific">Chionoecetes opilio</name>
    <name type="common">Atlantic snow crab</name>
    <name type="synonym">Cancer opilio</name>
    <dbReference type="NCBI Taxonomy" id="41210"/>
    <lineage>
        <taxon>Eukaryota</taxon>
        <taxon>Metazoa</taxon>
        <taxon>Ecdysozoa</taxon>
        <taxon>Arthropoda</taxon>
        <taxon>Crustacea</taxon>
        <taxon>Multicrustacea</taxon>
        <taxon>Malacostraca</taxon>
        <taxon>Eumalacostraca</taxon>
        <taxon>Eucarida</taxon>
        <taxon>Decapoda</taxon>
        <taxon>Pleocyemata</taxon>
        <taxon>Brachyura</taxon>
        <taxon>Eubrachyura</taxon>
        <taxon>Majoidea</taxon>
        <taxon>Majidae</taxon>
        <taxon>Chionoecetes</taxon>
    </lineage>
</organism>
<dbReference type="OrthoDB" id="8368312at2759"/>
<gene>
    <name evidence="1" type="ORF">GWK47_034527</name>
</gene>
<proteinExistence type="predicted"/>
<reference evidence="1" key="1">
    <citation type="submission" date="2020-07" db="EMBL/GenBank/DDBJ databases">
        <title>The High-quality genome of the commercially important snow crab, Chionoecetes opilio.</title>
        <authorList>
            <person name="Jeong J.-H."/>
            <person name="Ryu S."/>
        </authorList>
    </citation>
    <scope>NUCLEOTIDE SEQUENCE</scope>
    <source>
        <strain evidence="1">MADBK_172401_WGS</strain>
        <tissue evidence="1">Digestive gland</tissue>
    </source>
</reference>
<dbReference type="Proteomes" id="UP000770661">
    <property type="component" value="Unassembled WGS sequence"/>
</dbReference>
<evidence type="ECO:0000313" key="2">
    <source>
        <dbReference type="Proteomes" id="UP000770661"/>
    </source>
</evidence>
<accession>A0A8J4YNX2</accession>
<dbReference type="EMBL" id="JACEEZ010003293">
    <property type="protein sequence ID" value="KAG0727509.1"/>
    <property type="molecule type" value="Genomic_DNA"/>
</dbReference>
<protein>
    <submittedName>
        <fullName evidence="1">Uncharacterized protein</fullName>
    </submittedName>
</protein>
<evidence type="ECO:0000313" key="1">
    <source>
        <dbReference type="EMBL" id="KAG0727509.1"/>
    </source>
</evidence>